<evidence type="ECO:0000256" key="1">
    <source>
        <dbReference type="SAM" id="MobiDB-lite"/>
    </source>
</evidence>
<dbReference type="InterPro" id="IPR001478">
    <property type="entry name" value="PDZ"/>
</dbReference>
<feature type="compositionally biased region" description="Basic and acidic residues" evidence="1">
    <location>
        <begin position="63"/>
        <end position="75"/>
    </location>
</feature>
<dbReference type="Pfam" id="PF00595">
    <property type="entry name" value="PDZ"/>
    <property type="match status" value="1"/>
</dbReference>
<feature type="region of interest" description="Disordered" evidence="1">
    <location>
        <begin position="1"/>
        <end position="131"/>
    </location>
</feature>
<reference evidence="3 4" key="1">
    <citation type="submission" date="2019-01" db="EMBL/GenBank/DDBJ databases">
        <authorList>
            <person name="Ferrante I. M."/>
        </authorList>
    </citation>
    <scope>NUCLEOTIDE SEQUENCE [LARGE SCALE GENOMIC DNA]</scope>
    <source>
        <strain evidence="3 4">B856</strain>
    </source>
</reference>
<evidence type="ECO:0000313" key="4">
    <source>
        <dbReference type="Proteomes" id="UP000291116"/>
    </source>
</evidence>
<dbReference type="InterPro" id="IPR036034">
    <property type="entry name" value="PDZ_sf"/>
</dbReference>
<dbReference type="AlphaFoldDB" id="A0A448ZG99"/>
<protein>
    <recommendedName>
        <fullName evidence="2">PDZ domain-containing protein</fullName>
    </recommendedName>
</protein>
<dbReference type="Proteomes" id="UP000291116">
    <property type="component" value="Unassembled WGS sequence"/>
</dbReference>
<dbReference type="SUPFAM" id="SSF50156">
    <property type="entry name" value="PDZ domain-like"/>
    <property type="match status" value="1"/>
</dbReference>
<dbReference type="OrthoDB" id="55007at2759"/>
<proteinExistence type="predicted"/>
<keyword evidence="4" id="KW-1185">Reference proteome</keyword>
<evidence type="ECO:0000313" key="3">
    <source>
        <dbReference type="EMBL" id="VEU41064.1"/>
    </source>
</evidence>
<dbReference type="Gene3D" id="2.30.42.10">
    <property type="match status" value="1"/>
</dbReference>
<evidence type="ECO:0000259" key="2">
    <source>
        <dbReference type="PROSITE" id="PS50106"/>
    </source>
</evidence>
<feature type="compositionally biased region" description="Basic and acidic residues" evidence="1">
    <location>
        <begin position="82"/>
        <end position="103"/>
    </location>
</feature>
<feature type="domain" description="PDZ" evidence="2">
    <location>
        <begin position="140"/>
        <end position="229"/>
    </location>
</feature>
<dbReference type="PROSITE" id="PS50106">
    <property type="entry name" value="PDZ"/>
    <property type="match status" value="1"/>
</dbReference>
<dbReference type="EMBL" id="CAACVS010000329">
    <property type="protein sequence ID" value="VEU41064.1"/>
    <property type="molecule type" value="Genomic_DNA"/>
</dbReference>
<feature type="compositionally biased region" description="Basic and acidic residues" evidence="1">
    <location>
        <begin position="26"/>
        <end position="44"/>
    </location>
</feature>
<feature type="compositionally biased region" description="Low complexity" evidence="1">
    <location>
        <begin position="105"/>
        <end position="115"/>
    </location>
</feature>
<sequence>MPSSKAASAHRRNNNAESESDDQDDIDYKDAPGFDRVDIGEGIKIRSGGNPRSLDESDDEDDRSGSCKDAGDSGYHKHHKDVNHGESDWEVDKPSVDREEKARAAARLNALKRNASTSKDQGKDDGDWVQSKYNPDDRFMINITKEENVDLGIEIVEFKVGKGKFSRNELYVTKVDQGPFRKTAALDRGDKILSVNAKKVPDKIKSAEDAMDLLRSKAKIAMLILRPSRSDKGYKWVMENT</sequence>
<accession>A0A448ZG99</accession>
<organism evidence="3 4">
    <name type="scientific">Pseudo-nitzschia multistriata</name>
    <dbReference type="NCBI Taxonomy" id="183589"/>
    <lineage>
        <taxon>Eukaryota</taxon>
        <taxon>Sar</taxon>
        <taxon>Stramenopiles</taxon>
        <taxon>Ochrophyta</taxon>
        <taxon>Bacillariophyta</taxon>
        <taxon>Bacillariophyceae</taxon>
        <taxon>Bacillariophycidae</taxon>
        <taxon>Bacillariales</taxon>
        <taxon>Bacillariaceae</taxon>
        <taxon>Pseudo-nitzschia</taxon>
    </lineage>
</organism>
<name>A0A448ZG99_9STRA</name>
<gene>
    <name evidence="3" type="ORF">PSNMU_V1.4_AUG-EV-PASAV3_0079670</name>
</gene>
<dbReference type="SMART" id="SM00228">
    <property type="entry name" value="PDZ"/>
    <property type="match status" value="1"/>
</dbReference>